<organism evidence="1 2">
    <name type="scientific">Kribbella koreensis</name>
    <dbReference type="NCBI Taxonomy" id="57909"/>
    <lineage>
        <taxon>Bacteria</taxon>
        <taxon>Bacillati</taxon>
        <taxon>Actinomycetota</taxon>
        <taxon>Actinomycetes</taxon>
        <taxon>Propionibacteriales</taxon>
        <taxon>Kribbellaceae</taxon>
        <taxon>Kribbella</taxon>
    </lineage>
</organism>
<comment type="caution">
    <text evidence="1">The sequence shown here is derived from an EMBL/GenBank/DDBJ whole genome shotgun (WGS) entry which is preliminary data.</text>
</comment>
<dbReference type="InterPro" id="IPR012467">
    <property type="entry name" value="DUF1684"/>
</dbReference>
<evidence type="ECO:0008006" key="3">
    <source>
        <dbReference type="Google" id="ProtNLM"/>
    </source>
</evidence>
<dbReference type="Proteomes" id="UP001500542">
    <property type="component" value="Unassembled WGS sequence"/>
</dbReference>
<proteinExistence type="predicted"/>
<dbReference type="Pfam" id="PF07920">
    <property type="entry name" value="DUF1684"/>
    <property type="match status" value="1"/>
</dbReference>
<keyword evidence="2" id="KW-1185">Reference proteome</keyword>
<name>A0ABP4BPF4_9ACTN</name>
<dbReference type="RefSeq" id="WP_343976254.1">
    <property type="nucleotide sequence ID" value="NZ_BAAAHK010000013.1"/>
</dbReference>
<evidence type="ECO:0000313" key="1">
    <source>
        <dbReference type="EMBL" id="GAA0952396.1"/>
    </source>
</evidence>
<protein>
    <recommendedName>
        <fullName evidence="3">DUF1684 domain-containing protein</fullName>
    </recommendedName>
</protein>
<dbReference type="EMBL" id="BAAAHK010000013">
    <property type="protein sequence ID" value="GAA0952396.1"/>
    <property type="molecule type" value="Genomic_DNA"/>
</dbReference>
<accession>A0ABP4BPF4</accession>
<reference evidence="2" key="1">
    <citation type="journal article" date="2019" name="Int. J. Syst. Evol. Microbiol.">
        <title>The Global Catalogue of Microorganisms (GCM) 10K type strain sequencing project: providing services to taxonomists for standard genome sequencing and annotation.</title>
        <authorList>
            <consortium name="The Broad Institute Genomics Platform"/>
            <consortium name="The Broad Institute Genome Sequencing Center for Infectious Disease"/>
            <person name="Wu L."/>
            <person name="Ma J."/>
        </authorList>
    </citation>
    <scope>NUCLEOTIDE SEQUENCE [LARGE SCALE GENOMIC DNA]</scope>
    <source>
        <strain evidence="2">JCM 10977</strain>
    </source>
</reference>
<dbReference type="PANTHER" id="PTHR41913">
    <property type="entry name" value="DUF1684 DOMAIN-CONTAINING PROTEIN"/>
    <property type="match status" value="1"/>
</dbReference>
<sequence>MTITTSQEQDWQTWHTLREQDLNTDYGWLTIVAFNWLPASPSALPGLPGEWWTADGLAHVRAADGLTLNGEPLEGTVSASVAEAGSLSWLLQGDKLVELVLRGGRYAIRQRDPRAATRAGFSGVPTFAVDPSWVVTGHFSPYEEPVRVEVATARPDLRQHVTAIGTVHLALGDSAYELVATAAGEGKVSLSFHDETNGGETAPWRTVTTGPVQADRSVVVDFNRTINLPYAFTDYGTCPAPVTGNQLAVAVTAGEKKPR</sequence>
<gene>
    <name evidence="1" type="ORF">GCM10009554_55340</name>
</gene>
<evidence type="ECO:0000313" key="2">
    <source>
        <dbReference type="Proteomes" id="UP001500542"/>
    </source>
</evidence>
<dbReference type="PANTHER" id="PTHR41913:SF1">
    <property type="entry name" value="DUF1684 DOMAIN-CONTAINING PROTEIN"/>
    <property type="match status" value="1"/>
</dbReference>